<feature type="site" description="Cleavage; by autolysis" evidence="8">
    <location>
        <begin position="219"/>
        <end position="220"/>
    </location>
</feature>
<dbReference type="STRING" id="649764.HMPREF0762_01977"/>
<accession>D0WJF0</accession>
<dbReference type="UniPathway" id="UPA00068">
    <property type="reaction ID" value="UER00106"/>
</dbReference>
<feature type="chain" id="PRO_5023297769" description="Arginine biosynthesis bifunctional protein ArgJ alpha chain" evidence="8">
    <location>
        <begin position="1"/>
        <end position="219"/>
    </location>
</feature>
<dbReference type="FunFam" id="3.10.20.340:FF:000001">
    <property type="entry name" value="Arginine biosynthesis bifunctional protein ArgJ, chloroplastic"/>
    <property type="match status" value="1"/>
</dbReference>
<proteinExistence type="inferred from homology"/>
<keyword evidence="4 8" id="KW-0028">Amino-acid biosynthesis</keyword>
<feature type="site" description="Involved in the stabilization of negative charge on the oxyanion by the formation of the oxyanion hole" evidence="8">
    <location>
        <position position="141"/>
    </location>
</feature>
<keyword evidence="10" id="KW-1185">Reference proteome</keyword>
<dbReference type="InterPro" id="IPR002813">
    <property type="entry name" value="Arg_biosynth_ArgJ"/>
</dbReference>
<keyword evidence="8" id="KW-0511">Multifunctional enzyme</keyword>
<dbReference type="HOGENOM" id="CLU_027172_1_0_11"/>
<dbReference type="RefSeq" id="WP_006363264.1">
    <property type="nucleotide sequence ID" value="NZ_GG700631.1"/>
</dbReference>
<dbReference type="OrthoDB" id="9804242at2"/>
<dbReference type="Gene3D" id="3.60.70.12">
    <property type="entry name" value="L-amino peptidase D-ALA esterase/amidase"/>
    <property type="match status" value="1"/>
</dbReference>
<evidence type="ECO:0000256" key="5">
    <source>
        <dbReference type="ARBA" id="ARBA00022679"/>
    </source>
</evidence>
<dbReference type="Proteomes" id="UP000006001">
    <property type="component" value="Unassembled WGS sequence"/>
</dbReference>
<feature type="binding site" evidence="8">
    <location>
        <position position="432"/>
    </location>
    <ligand>
        <name>substrate</name>
    </ligand>
</feature>
<feature type="binding site" evidence="8">
    <location>
        <position position="437"/>
    </location>
    <ligand>
        <name>substrate</name>
    </ligand>
</feature>
<feature type="chain" id="PRO_5023297770" description="Arginine biosynthesis bifunctional protein ArgJ beta chain" evidence="8">
    <location>
        <begin position="220"/>
        <end position="437"/>
    </location>
</feature>
<keyword evidence="8" id="KW-0963">Cytoplasm</keyword>
<dbReference type="NCBIfam" id="NF003802">
    <property type="entry name" value="PRK05388.1"/>
    <property type="match status" value="1"/>
</dbReference>
<name>D0WJF0_SLAES</name>
<keyword evidence="3 8" id="KW-0055">Arginine biosynthesis</keyword>
<comment type="similarity">
    <text evidence="1 8">Belongs to the ArgJ family.</text>
</comment>
<feature type="active site" description="Nucleophile" evidence="8">
    <location>
        <position position="220"/>
    </location>
</feature>
<comment type="subunit">
    <text evidence="2 8">Heterotetramer of two alpha and two beta chains.</text>
</comment>
<evidence type="ECO:0000313" key="10">
    <source>
        <dbReference type="Proteomes" id="UP000006001"/>
    </source>
</evidence>
<dbReference type="GO" id="GO:0006592">
    <property type="term" value="P:ornithine biosynthetic process"/>
    <property type="evidence" value="ECO:0007669"/>
    <property type="project" value="TreeGrafter"/>
</dbReference>
<comment type="catalytic activity">
    <reaction evidence="8">
        <text>N(2)-acetyl-L-ornithine + L-glutamate = N-acetyl-L-glutamate + L-ornithine</text>
        <dbReference type="Rhea" id="RHEA:15349"/>
        <dbReference type="ChEBI" id="CHEBI:29985"/>
        <dbReference type="ChEBI" id="CHEBI:44337"/>
        <dbReference type="ChEBI" id="CHEBI:46911"/>
        <dbReference type="ChEBI" id="CHEBI:57805"/>
        <dbReference type="EC" id="2.3.1.35"/>
    </reaction>
</comment>
<dbReference type="PANTHER" id="PTHR23100:SF0">
    <property type="entry name" value="ARGININE BIOSYNTHESIS BIFUNCTIONAL PROTEIN ARGJ, MITOCHONDRIAL"/>
    <property type="match status" value="1"/>
</dbReference>
<dbReference type="GO" id="GO:0005737">
    <property type="term" value="C:cytoplasm"/>
    <property type="evidence" value="ECO:0007669"/>
    <property type="project" value="UniProtKB-SubCell"/>
</dbReference>
<evidence type="ECO:0000256" key="7">
    <source>
        <dbReference type="ARBA" id="ARBA00023315"/>
    </source>
</evidence>
<dbReference type="EC" id="2.3.1.1" evidence="8"/>
<evidence type="ECO:0000256" key="3">
    <source>
        <dbReference type="ARBA" id="ARBA00022571"/>
    </source>
</evidence>
<gene>
    <name evidence="8 9" type="primary">argJ</name>
    <name evidence="9" type="ORF">HMPREF0762_01977</name>
</gene>
<reference evidence="9" key="1">
    <citation type="submission" date="2009-10" db="EMBL/GenBank/DDBJ databases">
        <authorList>
            <person name="Weinstock G."/>
            <person name="Sodergren E."/>
            <person name="Clifton S."/>
            <person name="Fulton L."/>
            <person name="Fulton B."/>
            <person name="Courtney L."/>
            <person name="Fronick C."/>
            <person name="Harrison M."/>
            <person name="Strong C."/>
            <person name="Farmer C."/>
            <person name="Delahaunty K."/>
            <person name="Markovic C."/>
            <person name="Hall O."/>
            <person name="Minx P."/>
            <person name="Tomlinson C."/>
            <person name="Mitreva M."/>
            <person name="Nelson J."/>
            <person name="Hou S."/>
            <person name="Wollam A."/>
            <person name="Pepin K.H."/>
            <person name="Johnson M."/>
            <person name="Bhonagiri V."/>
            <person name="Nash W.E."/>
            <person name="Warren W."/>
            <person name="Chinwalla A."/>
            <person name="Mardis E.R."/>
            <person name="Wilson R.K."/>
        </authorList>
    </citation>
    <scope>NUCLEOTIDE SEQUENCE [LARGE SCALE GENOMIC DNA]</scope>
    <source>
        <strain evidence="9">ATCC 700122</strain>
    </source>
</reference>
<dbReference type="AlphaFoldDB" id="D0WJF0"/>
<dbReference type="GO" id="GO:0006526">
    <property type="term" value="P:L-arginine biosynthetic process"/>
    <property type="evidence" value="ECO:0007669"/>
    <property type="project" value="UniProtKB-UniRule"/>
</dbReference>
<comment type="subcellular location">
    <subcellularLocation>
        <location evidence="8">Cytoplasm</location>
    </subcellularLocation>
</comment>
<dbReference type="MEROPS" id="T05.001"/>
<dbReference type="EMBL" id="ACUX02000019">
    <property type="protein sequence ID" value="EEZ60498.1"/>
    <property type="molecule type" value="Genomic_DNA"/>
</dbReference>
<dbReference type="GO" id="GO:0004358">
    <property type="term" value="F:L-glutamate N-acetyltransferase activity, acting on acetyl-L-ornithine as donor"/>
    <property type="evidence" value="ECO:0007669"/>
    <property type="project" value="UniProtKB-UniRule"/>
</dbReference>
<evidence type="ECO:0000313" key="9">
    <source>
        <dbReference type="EMBL" id="EEZ60498.1"/>
    </source>
</evidence>
<evidence type="ECO:0000256" key="1">
    <source>
        <dbReference type="ARBA" id="ARBA00006774"/>
    </source>
</evidence>
<dbReference type="PANTHER" id="PTHR23100">
    <property type="entry name" value="ARGININE BIOSYNTHESIS BIFUNCTIONAL PROTEIN ARGJ"/>
    <property type="match status" value="1"/>
</dbReference>
<dbReference type="Pfam" id="PF01960">
    <property type="entry name" value="ArgJ"/>
    <property type="match status" value="1"/>
</dbReference>
<feature type="binding site" evidence="8">
    <location>
        <position position="178"/>
    </location>
    <ligand>
        <name>substrate</name>
    </ligand>
</feature>
<feature type="site" description="Involved in the stabilization of negative charge on the oxyanion by the formation of the oxyanion hole" evidence="8">
    <location>
        <position position="142"/>
    </location>
</feature>
<feature type="binding site" evidence="8">
    <location>
        <position position="220"/>
    </location>
    <ligand>
        <name>substrate</name>
    </ligand>
</feature>
<dbReference type="GeneID" id="85007994"/>
<dbReference type="HAMAP" id="MF_01106">
    <property type="entry name" value="ArgJ"/>
    <property type="match status" value="1"/>
</dbReference>
<dbReference type="SUPFAM" id="SSF56266">
    <property type="entry name" value="DmpA/ArgJ-like"/>
    <property type="match status" value="1"/>
</dbReference>
<comment type="pathway">
    <text evidence="8">Amino-acid biosynthesis; L-arginine biosynthesis; N(2)-acetyl-L-ornithine from L-glutamate: step 1/4.</text>
</comment>
<evidence type="ECO:0000256" key="6">
    <source>
        <dbReference type="ARBA" id="ARBA00022813"/>
    </source>
</evidence>
<comment type="catalytic activity">
    <reaction evidence="8">
        <text>L-glutamate + acetyl-CoA = N-acetyl-L-glutamate + CoA + H(+)</text>
        <dbReference type="Rhea" id="RHEA:24292"/>
        <dbReference type="ChEBI" id="CHEBI:15378"/>
        <dbReference type="ChEBI" id="CHEBI:29985"/>
        <dbReference type="ChEBI" id="CHEBI:44337"/>
        <dbReference type="ChEBI" id="CHEBI:57287"/>
        <dbReference type="ChEBI" id="CHEBI:57288"/>
        <dbReference type="EC" id="2.3.1.1"/>
    </reaction>
</comment>
<dbReference type="CDD" id="cd02152">
    <property type="entry name" value="OAT"/>
    <property type="match status" value="1"/>
</dbReference>
<protein>
    <recommendedName>
        <fullName evidence="8">Arginine biosynthesis bifunctional protein ArgJ</fullName>
    </recommendedName>
    <domain>
        <recommendedName>
            <fullName evidence="8">Glutamate N-acetyltransferase</fullName>
            <ecNumber evidence="8">2.3.1.35</ecNumber>
        </recommendedName>
        <alternativeName>
            <fullName evidence="8">Ornithine acetyltransferase</fullName>
            <shortName evidence="8">OATase</shortName>
        </alternativeName>
        <alternativeName>
            <fullName evidence="8">Ornithine transacetylase</fullName>
        </alternativeName>
    </domain>
    <domain>
        <recommendedName>
            <fullName evidence="8">Amino-acid acetyltransferase</fullName>
            <ecNumber evidence="8">2.3.1.1</ecNumber>
        </recommendedName>
        <alternativeName>
            <fullName evidence="8">N-acetylglutamate synthase</fullName>
            <shortName evidence="8">AGSase</shortName>
        </alternativeName>
    </domain>
    <component>
        <recommendedName>
            <fullName evidence="8">Arginine biosynthesis bifunctional protein ArgJ alpha chain</fullName>
        </recommendedName>
    </component>
    <component>
        <recommendedName>
            <fullName evidence="8">Arginine biosynthesis bifunctional protein ArgJ beta chain</fullName>
        </recommendedName>
    </component>
</protein>
<dbReference type="Gene3D" id="3.10.20.340">
    <property type="entry name" value="ArgJ beta chain, C-terminal domain"/>
    <property type="match status" value="1"/>
</dbReference>
<dbReference type="InterPro" id="IPR042195">
    <property type="entry name" value="ArgJ_beta_C"/>
</dbReference>
<evidence type="ECO:0000256" key="8">
    <source>
        <dbReference type="HAMAP-Rule" id="MF_01106"/>
    </source>
</evidence>
<sequence>MSFTTDFYDISDLMLETQVEAEGVAFEPLARGGVTSARGFSAAGVAGGFRENEPERLDLALIRSETVARCAGMFTRNEFFAAPVAVCRAHAAAGSARGVIVNSGRANAATGTVGLGNAEEMARMGAEAIGCLPEEVLIASTGVIGQQLRMDKLSDAVDEAGRKASPDGGHDAACAIMTTDTHPKEFAVSWQSKDPSFAGTTFTVGGMAKGSGMIMPNMATMIAVIATDAPLGQTACRQALHPAVDTSFNRVTVDGDSSTNDTCLLLANGAAVEGTGAGWIEPGSQAYAEAAAAIKLVCTTLARAMAADGEGATKLVTIHVKGAENDGQAEAAARTVANSELVKTAIFGHDANWGRVAAAIGRSGAHMDQTRISIDFLGIRVFDRGLPAPFDEERMLGLFEDDEILISVDLALGNGEATIWTCDLSHEYITINGSYRS</sequence>
<dbReference type="EC" id="2.3.1.35" evidence="8"/>
<dbReference type="GO" id="GO:0004042">
    <property type="term" value="F:L-glutamate N-acetyltransferase activity"/>
    <property type="evidence" value="ECO:0007669"/>
    <property type="project" value="UniProtKB-UniRule"/>
</dbReference>
<evidence type="ECO:0000256" key="2">
    <source>
        <dbReference type="ARBA" id="ARBA00011475"/>
    </source>
</evidence>
<comment type="caution">
    <text evidence="9">The sequence shown here is derived from an EMBL/GenBank/DDBJ whole genome shotgun (WGS) entry which is preliminary data.</text>
</comment>
<feature type="binding site" evidence="8">
    <location>
        <position position="310"/>
    </location>
    <ligand>
        <name>substrate</name>
    </ligand>
</feature>
<dbReference type="eggNOG" id="COG1364">
    <property type="taxonomic scope" value="Bacteria"/>
</dbReference>
<evidence type="ECO:0000256" key="4">
    <source>
        <dbReference type="ARBA" id="ARBA00022605"/>
    </source>
</evidence>
<organism evidence="9 10">
    <name type="scientific">Slackia exigua (strain ATCC 700122 / DSM 15923 / CIP 105133 / JCM 11022 / KCTC 5966 / S-7)</name>
    <dbReference type="NCBI Taxonomy" id="649764"/>
    <lineage>
        <taxon>Bacteria</taxon>
        <taxon>Bacillati</taxon>
        <taxon>Actinomycetota</taxon>
        <taxon>Coriobacteriia</taxon>
        <taxon>Eggerthellales</taxon>
        <taxon>Eggerthellaceae</taxon>
        <taxon>Slackia</taxon>
    </lineage>
</organism>
<keyword evidence="7 8" id="KW-0012">Acyltransferase</keyword>
<keyword evidence="6 8" id="KW-0068">Autocatalytic cleavage</keyword>
<comment type="pathway">
    <text evidence="8">Amino-acid biosynthesis; L-arginine biosynthesis; L-ornithine and N-acetyl-L-glutamate from L-glutamate and N(2)-acetyl-L-ornithine (cyclic): step 1/1.</text>
</comment>
<keyword evidence="5 8" id="KW-0808">Transferase</keyword>
<dbReference type="InterPro" id="IPR016117">
    <property type="entry name" value="ArgJ-like_dom_sf"/>
</dbReference>
<dbReference type="NCBIfam" id="TIGR00120">
    <property type="entry name" value="ArgJ"/>
    <property type="match status" value="1"/>
</dbReference>
<comment type="function">
    <text evidence="8">Catalyzes two activities which are involved in the cyclic version of arginine biosynthesis: the synthesis of N-acetylglutamate from glutamate and acetyl-CoA as the acetyl donor, and of ornithine by transacetylation between N(2)-acetylornithine and glutamate.</text>
</comment>
<feature type="binding site" evidence="8">
    <location>
        <position position="209"/>
    </location>
    <ligand>
        <name>substrate</name>
    </ligand>
</feature>